<keyword evidence="3" id="KW-0804">Transcription</keyword>
<dbReference type="GO" id="GO:0003677">
    <property type="term" value="F:DNA binding"/>
    <property type="evidence" value="ECO:0007669"/>
    <property type="project" value="UniProtKB-UniRule"/>
</dbReference>
<dbReference type="PANTHER" id="PTHR47506">
    <property type="entry name" value="TRANSCRIPTIONAL REGULATORY PROTEIN"/>
    <property type="match status" value="1"/>
</dbReference>
<gene>
    <name evidence="6" type="ORF">DFQ03_1183</name>
</gene>
<dbReference type="SUPFAM" id="SSF46689">
    <property type="entry name" value="Homeodomain-like"/>
    <property type="match status" value="1"/>
</dbReference>
<dbReference type="AlphaFoldDB" id="A0A4R7D8X4"/>
<keyword evidence="1" id="KW-0805">Transcription regulation</keyword>
<feature type="DNA-binding region" description="H-T-H motif" evidence="4">
    <location>
        <begin position="49"/>
        <end position="68"/>
    </location>
</feature>
<dbReference type="PANTHER" id="PTHR47506:SF1">
    <property type="entry name" value="HTH-TYPE TRANSCRIPTIONAL REGULATOR YJDC"/>
    <property type="match status" value="1"/>
</dbReference>
<keyword evidence="2 4" id="KW-0238">DNA-binding</keyword>
<dbReference type="InterPro" id="IPR001647">
    <property type="entry name" value="HTH_TetR"/>
</dbReference>
<name>A0A4R7D8X4_9FLAO</name>
<dbReference type="Proteomes" id="UP000295274">
    <property type="component" value="Unassembled WGS sequence"/>
</dbReference>
<dbReference type="Gene3D" id="1.10.357.10">
    <property type="entry name" value="Tetracycline Repressor, domain 2"/>
    <property type="match status" value="1"/>
</dbReference>
<evidence type="ECO:0000256" key="1">
    <source>
        <dbReference type="ARBA" id="ARBA00023015"/>
    </source>
</evidence>
<dbReference type="InterPro" id="IPR009057">
    <property type="entry name" value="Homeodomain-like_sf"/>
</dbReference>
<accession>A0A4R7D8X4</accession>
<dbReference type="Pfam" id="PF00440">
    <property type="entry name" value="TetR_N"/>
    <property type="match status" value="1"/>
</dbReference>
<reference evidence="6 7" key="1">
    <citation type="submission" date="2019-03" db="EMBL/GenBank/DDBJ databases">
        <title>Genomic Encyclopedia of Type Strains, Phase III (KMG-III): the genomes of soil and plant-associated and newly described type strains.</title>
        <authorList>
            <person name="Whitman W."/>
        </authorList>
    </citation>
    <scope>NUCLEOTIDE SEQUENCE [LARGE SCALE GENOMIC DNA]</scope>
    <source>
        <strain evidence="6 7">CECT 8455</strain>
    </source>
</reference>
<dbReference type="EMBL" id="SNZW01000013">
    <property type="protein sequence ID" value="TDS16701.1"/>
    <property type="molecule type" value="Genomic_DNA"/>
</dbReference>
<dbReference type="InterPro" id="IPR036271">
    <property type="entry name" value="Tet_transcr_reg_TetR-rel_C_sf"/>
</dbReference>
<dbReference type="PRINTS" id="PR00455">
    <property type="entry name" value="HTHTETR"/>
</dbReference>
<organism evidence="6 7">
    <name type="scientific">Maribacter caenipelagi</name>
    <dbReference type="NCBI Taxonomy" id="1447781"/>
    <lineage>
        <taxon>Bacteria</taxon>
        <taxon>Pseudomonadati</taxon>
        <taxon>Bacteroidota</taxon>
        <taxon>Flavobacteriia</taxon>
        <taxon>Flavobacteriales</taxon>
        <taxon>Flavobacteriaceae</taxon>
        <taxon>Maribacter</taxon>
    </lineage>
</organism>
<dbReference type="Gene3D" id="1.10.10.60">
    <property type="entry name" value="Homeodomain-like"/>
    <property type="match status" value="1"/>
</dbReference>
<sequence length="207" mass="24086">MVKIFYISKHLLSFVVELEIMARKKQYNEAEVIEKAMRLFWRNGYESTSVRMLEKEMGINQFSIYASFKNKEGVFLESIKLYNAQIKSITNTLENSNNGVEGIKNYFYDFLDFSREGAIFKGCLVTNTVNEIKEDSNPIIMAALKRFSLNIRELFVRNLKQDDERDVKEIEAQADYLMNALLGLSISSKVFNEATLKDIIRMTFLHL</sequence>
<evidence type="ECO:0000313" key="6">
    <source>
        <dbReference type="EMBL" id="TDS16701.1"/>
    </source>
</evidence>
<feature type="domain" description="HTH tetR-type" evidence="5">
    <location>
        <begin position="26"/>
        <end position="86"/>
    </location>
</feature>
<evidence type="ECO:0000256" key="4">
    <source>
        <dbReference type="PROSITE-ProRule" id="PRU00335"/>
    </source>
</evidence>
<protein>
    <submittedName>
        <fullName evidence="6">TetR family transcriptional regulator</fullName>
    </submittedName>
</protein>
<comment type="caution">
    <text evidence="6">The sequence shown here is derived from an EMBL/GenBank/DDBJ whole genome shotgun (WGS) entry which is preliminary data.</text>
</comment>
<dbReference type="SUPFAM" id="SSF48498">
    <property type="entry name" value="Tetracyclin repressor-like, C-terminal domain"/>
    <property type="match status" value="1"/>
</dbReference>
<evidence type="ECO:0000256" key="3">
    <source>
        <dbReference type="ARBA" id="ARBA00023163"/>
    </source>
</evidence>
<keyword evidence="7" id="KW-1185">Reference proteome</keyword>
<evidence type="ECO:0000313" key="7">
    <source>
        <dbReference type="Proteomes" id="UP000295274"/>
    </source>
</evidence>
<dbReference type="PROSITE" id="PS50977">
    <property type="entry name" value="HTH_TETR_2"/>
    <property type="match status" value="1"/>
</dbReference>
<evidence type="ECO:0000259" key="5">
    <source>
        <dbReference type="PROSITE" id="PS50977"/>
    </source>
</evidence>
<proteinExistence type="predicted"/>
<evidence type="ECO:0000256" key="2">
    <source>
        <dbReference type="ARBA" id="ARBA00023125"/>
    </source>
</evidence>